<dbReference type="Proteomes" id="UP000252519">
    <property type="component" value="Unassembled WGS sequence"/>
</dbReference>
<dbReference type="OrthoDB" id="5823060at2759"/>
<keyword evidence="2" id="KW-1185">Reference proteome</keyword>
<comment type="caution">
    <text evidence="1">The sequence shown here is derived from an EMBL/GenBank/DDBJ whole genome shotgun (WGS) entry which is preliminary data.</text>
</comment>
<evidence type="ECO:0008006" key="3">
    <source>
        <dbReference type="Google" id="ProtNLM"/>
    </source>
</evidence>
<evidence type="ECO:0000313" key="1">
    <source>
        <dbReference type="EMBL" id="RCN31354.1"/>
    </source>
</evidence>
<dbReference type="SUPFAM" id="SSF51126">
    <property type="entry name" value="Pectin lyase-like"/>
    <property type="match status" value="1"/>
</dbReference>
<organism evidence="1 2">
    <name type="scientific">Ancylostoma caninum</name>
    <name type="common">Dog hookworm</name>
    <dbReference type="NCBI Taxonomy" id="29170"/>
    <lineage>
        <taxon>Eukaryota</taxon>
        <taxon>Metazoa</taxon>
        <taxon>Ecdysozoa</taxon>
        <taxon>Nematoda</taxon>
        <taxon>Chromadorea</taxon>
        <taxon>Rhabditida</taxon>
        <taxon>Rhabditina</taxon>
        <taxon>Rhabditomorpha</taxon>
        <taxon>Strongyloidea</taxon>
        <taxon>Ancylostomatidae</taxon>
        <taxon>Ancylostomatinae</taxon>
        <taxon>Ancylostoma</taxon>
    </lineage>
</organism>
<proteinExistence type="predicted"/>
<accession>A0A368FGL8</accession>
<name>A0A368FGL8_ANCCA</name>
<gene>
    <name evidence="1" type="ORF">ANCCAN_22862</name>
</gene>
<dbReference type="STRING" id="29170.A0A368FGL8"/>
<dbReference type="AlphaFoldDB" id="A0A368FGL8"/>
<evidence type="ECO:0000313" key="2">
    <source>
        <dbReference type="Proteomes" id="UP000252519"/>
    </source>
</evidence>
<sequence>MNYSRRVLAMTCLQFLPRICALNRSLNYEIFDLEESSSTNQSTHGTTAETTTVATLQNAVSSGNVAVPVVPAARPESSGGTLVLSHTSIEGASIGLWIDSEKVQVENARIMDSVVSNGSSYAIHIVEFPAAPLKSVQIVNVTVADQSRGHAGVLVTGGWAEEISIDRSTFTRNTVPSLIVALECHEQPSQTRLTNSTFINNEETVVHLDVGECGSLEVSRNSFLENNNSGQEGVLMVNAEPRGGSSSLPVSVEENEFAKNGGEYSVMLSMHGSHPANGSFRGNRLHDNINSVASVVLTSPHYRLESNEFSNPLSAHELDVRSDGSWKVQATGNSWGTDDVKKALKAPEGIFRAVFQKYYQIFLEFPSGSGSILMSPVKFASLPGAPAPIIPENSDNSQCAHLNFCSRVGKCEGASISRASNSHCYSGVCVCPLNYLGLDCSIPTGCPANCSNNGVCEMNKCICYDGEYLVSNLPYFPILFPGLILINFGA</sequence>
<dbReference type="InterPro" id="IPR011050">
    <property type="entry name" value="Pectin_lyase_fold/virulence"/>
</dbReference>
<dbReference type="EMBL" id="JOJR01001322">
    <property type="protein sequence ID" value="RCN31354.1"/>
    <property type="molecule type" value="Genomic_DNA"/>
</dbReference>
<protein>
    <recommendedName>
        <fullName evidence="3">EGF-like domain-containing protein</fullName>
    </recommendedName>
</protein>
<reference evidence="1 2" key="1">
    <citation type="submission" date="2014-10" db="EMBL/GenBank/DDBJ databases">
        <title>Draft genome of the hookworm Ancylostoma caninum.</title>
        <authorList>
            <person name="Mitreva M."/>
        </authorList>
    </citation>
    <scope>NUCLEOTIDE SEQUENCE [LARGE SCALE GENOMIC DNA]</scope>
    <source>
        <strain evidence="1 2">Baltimore</strain>
    </source>
</reference>